<reference evidence="1" key="2">
    <citation type="journal article" date="2019" name="IMA Fungus">
        <title>Genome sequencing and comparison of five Tilletia species to identify candidate genes for the detection of regulated species infecting wheat.</title>
        <authorList>
            <person name="Nguyen H.D.T."/>
            <person name="Sultana T."/>
            <person name="Kesanakurti P."/>
            <person name="Hambleton S."/>
        </authorList>
    </citation>
    <scope>NUCLEOTIDE SEQUENCE</scope>
    <source>
        <strain evidence="1">DAOMC 236426</strain>
    </source>
</reference>
<protein>
    <submittedName>
        <fullName evidence="1">Uncharacterized protein</fullName>
    </submittedName>
</protein>
<accession>A0A8X7MID2</accession>
<dbReference type="AlphaFoldDB" id="A0A8X7MID2"/>
<organism evidence="1 2">
    <name type="scientific">Tilletia controversa</name>
    <name type="common">dwarf bunt fungus</name>
    <dbReference type="NCBI Taxonomy" id="13291"/>
    <lineage>
        <taxon>Eukaryota</taxon>
        <taxon>Fungi</taxon>
        <taxon>Dikarya</taxon>
        <taxon>Basidiomycota</taxon>
        <taxon>Ustilaginomycotina</taxon>
        <taxon>Exobasidiomycetes</taxon>
        <taxon>Tilletiales</taxon>
        <taxon>Tilletiaceae</taxon>
        <taxon>Tilletia</taxon>
    </lineage>
</organism>
<dbReference type="Proteomes" id="UP000077684">
    <property type="component" value="Unassembled WGS sequence"/>
</dbReference>
<dbReference type="EMBL" id="LWDE02002728">
    <property type="protein sequence ID" value="KAE8236931.1"/>
    <property type="molecule type" value="Genomic_DNA"/>
</dbReference>
<gene>
    <name evidence="1" type="ORF">A4X06_0g9390</name>
</gene>
<proteinExistence type="predicted"/>
<name>A0A8X7MID2_9BASI</name>
<sequence>MFVTSDLVQACFGLRRNLKCLSLHSSFGSVPSTTYKIGGLVVLACSHSNDR</sequence>
<feature type="non-terminal residue" evidence="1">
    <location>
        <position position="1"/>
    </location>
</feature>
<evidence type="ECO:0000313" key="1">
    <source>
        <dbReference type="EMBL" id="KAE8236931.1"/>
    </source>
</evidence>
<reference evidence="1" key="1">
    <citation type="submission" date="2016-04" db="EMBL/GenBank/DDBJ databases">
        <authorList>
            <person name="Nguyen H.D."/>
            <person name="Samba Siva P."/>
            <person name="Cullis J."/>
            <person name="Levesque C.A."/>
            <person name="Hambleton S."/>
        </authorList>
    </citation>
    <scope>NUCLEOTIDE SEQUENCE</scope>
    <source>
        <strain evidence="1">DAOMC 236426</strain>
    </source>
</reference>
<evidence type="ECO:0000313" key="2">
    <source>
        <dbReference type="Proteomes" id="UP000077684"/>
    </source>
</evidence>
<keyword evidence="2" id="KW-1185">Reference proteome</keyword>
<comment type="caution">
    <text evidence="1">The sequence shown here is derived from an EMBL/GenBank/DDBJ whole genome shotgun (WGS) entry which is preliminary data.</text>
</comment>